<dbReference type="KEGG" id="nve:5513723"/>
<dbReference type="Proteomes" id="UP000001593">
    <property type="component" value="Unassembled WGS sequence"/>
</dbReference>
<comment type="cofactor">
    <cofactor evidence="1">
        <name>Mg(2+)</name>
        <dbReference type="ChEBI" id="CHEBI:18420"/>
    </cofactor>
</comment>
<dbReference type="GO" id="GO:0016779">
    <property type="term" value="F:nucleotidyltransferase activity"/>
    <property type="evidence" value="ECO:0007669"/>
    <property type="project" value="UniProtKB-ARBA"/>
</dbReference>
<evidence type="ECO:0000256" key="1">
    <source>
        <dbReference type="ARBA" id="ARBA00001946"/>
    </source>
</evidence>
<dbReference type="SMART" id="SM01265">
    <property type="entry name" value="Mab-21"/>
    <property type="match status" value="1"/>
</dbReference>
<dbReference type="Pfam" id="PF20266">
    <property type="entry name" value="Mab-21_C"/>
    <property type="match status" value="1"/>
</dbReference>
<dbReference type="Gene3D" id="1.10.1410.40">
    <property type="match status" value="1"/>
</dbReference>
<keyword evidence="3" id="KW-0067">ATP-binding</keyword>
<dbReference type="InterPro" id="IPR046903">
    <property type="entry name" value="Mab-21-like_nuc_Trfase"/>
</dbReference>
<dbReference type="eggNOG" id="KOG3963">
    <property type="taxonomic scope" value="Eukaryota"/>
</dbReference>
<dbReference type="InParanoid" id="A7S337"/>
<dbReference type="AlphaFoldDB" id="A7S337"/>
<evidence type="ECO:0000313" key="8">
    <source>
        <dbReference type="Proteomes" id="UP000001593"/>
    </source>
</evidence>
<dbReference type="EMBL" id="JQ959565">
    <property type="protein sequence ID" value="AFP87444.1"/>
    <property type="molecule type" value="mRNA"/>
</dbReference>
<reference evidence="7 8" key="1">
    <citation type="journal article" date="2007" name="Science">
        <title>Sea anemone genome reveals ancestral eumetazoan gene repertoire and genomic organization.</title>
        <authorList>
            <person name="Putnam N.H."/>
            <person name="Srivastava M."/>
            <person name="Hellsten U."/>
            <person name="Dirks B."/>
            <person name="Chapman J."/>
            <person name="Salamov A."/>
            <person name="Terry A."/>
            <person name="Shapiro H."/>
            <person name="Lindquist E."/>
            <person name="Kapitonov V.V."/>
            <person name="Jurka J."/>
            <person name="Genikhovich G."/>
            <person name="Grigoriev I.V."/>
            <person name="Lucas S.M."/>
            <person name="Steele R.E."/>
            <person name="Finnerty J.R."/>
            <person name="Technau U."/>
            <person name="Martindale M.Q."/>
            <person name="Rokhsar D.S."/>
        </authorList>
    </citation>
    <scope>NUCLEOTIDE SEQUENCE [LARGE SCALE GENOMIC DNA]</scope>
    <source>
        <strain evidence="7">CH2 x CH6</strain>
        <strain evidence="8">CH2 X CH6</strain>
    </source>
</reference>
<comment type="similarity">
    <text evidence="2">Belongs to the mab-21 family.</text>
</comment>
<reference evidence="6" key="2">
    <citation type="journal article" date="2012" name="PLoS Genet.">
        <title>A Framework for the Establishment of a Cnidarian Gene Regulatory Network for 'Endomesoderm' Specification: The Inputs of beta-Catenin/TCF Signaling.</title>
        <authorList>
            <person name="Rottinger E."/>
            <person name="Dahlin P."/>
            <person name="Martindale M.Q."/>
        </authorList>
    </citation>
    <scope>NUCLEOTIDE SEQUENCE</scope>
</reference>
<dbReference type="OrthoDB" id="5988859at2759"/>
<evidence type="ECO:0000259" key="5">
    <source>
        <dbReference type="Pfam" id="PF20266"/>
    </source>
</evidence>
<dbReference type="GO" id="GO:0005524">
    <property type="term" value="F:ATP binding"/>
    <property type="evidence" value="ECO:0007669"/>
    <property type="project" value="UniProtKB-KW"/>
</dbReference>
<keyword evidence="3" id="KW-0547">Nucleotide-binding</keyword>
<feature type="domain" description="Mab-21-like nucleotidyltransferase" evidence="4">
    <location>
        <begin position="256"/>
        <end position="326"/>
    </location>
</feature>
<dbReference type="HOGENOM" id="CLU_589649_0_0_1"/>
<dbReference type="Pfam" id="PF03281">
    <property type="entry name" value="Mab-21"/>
    <property type="match status" value="1"/>
</dbReference>
<protein>
    <submittedName>
        <fullName evidence="6">Mab21-like protein</fullName>
    </submittedName>
</protein>
<name>A7S337_NEMVE</name>
<organism evidence="7 8">
    <name type="scientific">Nematostella vectensis</name>
    <name type="common">Starlet sea anemone</name>
    <dbReference type="NCBI Taxonomy" id="45351"/>
    <lineage>
        <taxon>Eukaryota</taxon>
        <taxon>Metazoa</taxon>
        <taxon>Cnidaria</taxon>
        <taxon>Anthozoa</taxon>
        <taxon>Hexacorallia</taxon>
        <taxon>Actiniaria</taxon>
        <taxon>Edwardsiidae</taxon>
        <taxon>Nematostella</taxon>
    </lineage>
</organism>
<dbReference type="PANTHER" id="PTHR10656">
    <property type="entry name" value="CELL FATE DETERMINING PROTEIN MAB21-RELATED"/>
    <property type="match status" value="1"/>
</dbReference>
<evidence type="ECO:0000256" key="2">
    <source>
        <dbReference type="ARBA" id="ARBA00008307"/>
    </source>
</evidence>
<feature type="domain" description="Mab-21-like HhH/H2TH-like" evidence="5">
    <location>
        <begin position="332"/>
        <end position="425"/>
    </location>
</feature>
<dbReference type="PANTHER" id="PTHR10656:SF69">
    <property type="entry name" value="MAB-21-LIKE HHH_H2TH-LIKE DOMAIN-CONTAINING PROTEIN"/>
    <property type="match status" value="1"/>
</dbReference>
<evidence type="ECO:0000256" key="3">
    <source>
        <dbReference type="ARBA" id="ARBA00022840"/>
    </source>
</evidence>
<sequence>MEIDLATGLYWKDISSLLNEAFSDFKKDFSDVYEKLQLAANLLAQCENFRLVFSGSVAEGTSLAPSSRGGVLELDIMVTSCHTLSPEEQLEVFEDIPDHPGFLRIRFAREELKKRLRHPWLFRTMSESDEEGKKTLFYLSNRQTPFIFAFHSLLSEILRDPSKPFVLPLKSFYDSLLSSGLKEHFSGVVKYCGGAAVTLEGDVKFPGSSDIDDFIVDFFKGSFSKIIRKVLAPTDAMLPGHSRLPVASDALIYRKFSTDLVAAMYCSGWPSIADGFFHRERRWPTPSILDQIRNDGFFIVNKSPFKNPTGLEWRLSFSNAEKTLFAHMTELMRHCFCVFKGIYYQELTTPNVLSSYYLKTIFLWKCERMPMNVWVERNVAQVIMGLLDDLLHCLVNKHCPHYFMPTCNLLENAHGDFLLHLARTVLQIRRDPKRFFNRSRRDALLNPYARDHNKYKDKAASSAS</sequence>
<accession>A7S337</accession>
<dbReference type="InterPro" id="IPR024810">
    <property type="entry name" value="MAB21L/cGLR"/>
</dbReference>
<evidence type="ECO:0000313" key="6">
    <source>
        <dbReference type="EMBL" id="AFP87444.1"/>
    </source>
</evidence>
<dbReference type="EMBL" id="DS469571">
    <property type="protein sequence ID" value="EDO41925.1"/>
    <property type="molecule type" value="Genomic_DNA"/>
</dbReference>
<keyword evidence="8" id="KW-1185">Reference proteome</keyword>
<evidence type="ECO:0000313" key="7">
    <source>
        <dbReference type="EMBL" id="EDO41925.1"/>
    </source>
</evidence>
<proteinExistence type="evidence at transcript level"/>
<evidence type="ECO:0000259" key="4">
    <source>
        <dbReference type="Pfam" id="PF03281"/>
    </source>
</evidence>
<dbReference type="InterPro" id="IPR046906">
    <property type="entry name" value="Mab-21_HhH/H2TH-like"/>
</dbReference>
<gene>
    <name evidence="7" type="ORF">NEMVEDRAFT_v1g206032</name>
</gene>